<evidence type="ECO:0000313" key="2">
    <source>
        <dbReference type="Proteomes" id="UP000254088"/>
    </source>
</evidence>
<dbReference type="AlphaFoldDB" id="A0A377BSR8"/>
<protein>
    <submittedName>
        <fullName evidence="1">Lysophospholipase L2</fullName>
        <ecNumber evidence="1">3.1.1.5</ecNumber>
    </submittedName>
</protein>
<dbReference type="EMBL" id="UGEX01000001">
    <property type="protein sequence ID" value="STL74538.1"/>
    <property type="molecule type" value="Genomic_DNA"/>
</dbReference>
<keyword evidence="1" id="KW-0378">Hydrolase</keyword>
<reference evidence="1 2" key="1">
    <citation type="submission" date="2018-06" db="EMBL/GenBank/DDBJ databases">
        <authorList>
            <consortium name="Pathogen Informatics"/>
            <person name="Doyle S."/>
        </authorList>
    </citation>
    <scope>NUCLEOTIDE SEQUENCE [LARGE SCALE GENOMIC DNA]</scope>
    <source>
        <strain evidence="1 2">NCTC10429</strain>
    </source>
</reference>
<name>A0A377BSR8_ECOLX</name>
<sequence length="67" mass="7941">MFQQQKDWETRENAFAAFTMGPLTDFWRQRDEAEFTGVDDIPVRFVRFRAQHHDRVVVICPGVLRAT</sequence>
<gene>
    <name evidence="1" type="primary">pldB_2</name>
    <name evidence="1" type="ORF">NCTC10429_00341</name>
</gene>
<organism evidence="1 2">
    <name type="scientific">Escherichia coli</name>
    <dbReference type="NCBI Taxonomy" id="562"/>
    <lineage>
        <taxon>Bacteria</taxon>
        <taxon>Pseudomonadati</taxon>
        <taxon>Pseudomonadota</taxon>
        <taxon>Gammaproteobacteria</taxon>
        <taxon>Enterobacterales</taxon>
        <taxon>Enterobacteriaceae</taxon>
        <taxon>Escherichia</taxon>
    </lineage>
</organism>
<accession>A0A377BSR8</accession>
<proteinExistence type="predicted"/>
<dbReference type="EC" id="3.1.1.5" evidence="1"/>
<dbReference type="GO" id="GO:0004622">
    <property type="term" value="F:phosphatidylcholine lysophospholipase activity"/>
    <property type="evidence" value="ECO:0007669"/>
    <property type="project" value="UniProtKB-EC"/>
</dbReference>
<dbReference type="Proteomes" id="UP000254088">
    <property type="component" value="Unassembled WGS sequence"/>
</dbReference>
<evidence type="ECO:0000313" key="1">
    <source>
        <dbReference type="EMBL" id="STL74538.1"/>
    </source>
</evidence>